<evidence type="ECO:0000313" key="2">
    <source>
        <dbReference type="EMBL" id="NJC28069.1"/>
    </source>
</evidence>
<keyword evidence="1" id="KW-0812">Transmembrane</keyword>
<dbReference type="RefSeq" id="WP_209037985.1">
    <property type="nucleotide sequence ID" value="NZ_JAATJH010000008.1"/>
</dbReference>
<protein>
    <submittedName>
        <fullName evidence="2">Uncharacterized protein</fullName>
    </submittedName>
</protein>
<name>A0ABX0XGN3_9BACT</name>
<keyword evidence="1" id="KW-1133">Transmembrane helix</keyword>
<dbReference type="EMBL" id="JAATJH010000008">
    <property type="protein sequence ID" value="NJC28069.1"/>
    <property type="molecule type" value="Genomic_DNA"/>
</dbReference>
<comment type="caution">
    <text evidence="2">The sequence shown here is derived from an EMBL/GenBank/DDBJ whole genome shotgun (WGS) entry which is preliminary data.</text>
</comment>
<organism evidence="2 3">
    <name type="scientific">Neolewinella antarctica</name>
    <dbReference type="NCBI Taxonomy" id="442734"/>
    <lineage>
        <taxon>Bacteria</taxon>
        <taxon>Pseudomonadati</taxon>
        <taxon>Bacteroidota</taxon>
        <taxon>Saprospiria</taxon>
        <taxon>Saprospirales</taxon>
        <taxon>Lewinellaceae</taxon>
        <taxon>Neolewinella</taxon>
    </lineage>
</organism>
<gene>
    <name evidence="2" type="ORF">GGR27_003588</name>
</gene>
<evidence type="ECO:0000313" key="3">
    <source>
        <dbReference type="Proteomes" id="UP000770785"/>
    </source>
</evidence>
<feature type="transmembrane region" description="Helical" evidence="1">
    <location>
        <begin position="27"/>
        <end position="49"/>
    </location>
</feature>
<accession>A0ABX0XGN3</accession>
<sequence length="68" mass="7963">MIGRLYISKIIKNKPVTYFLANHKYEILLAALIAHLYVGIFLTDLTFYIRFVWPVNMPCSAWPARRCS</sequence>
<evidence type="ECO:0000256" key="1">
    <source>
        <dbReference type="SAM" id="Phobius"/>
    </source>
</evidence>
<dbReference type="Proteomes" id="UP000770785">
    <property type="component" value="Unassembled WGS sequence"/>
</dbReference>
<proteinExistence type="predicted"/>
<keyword evidence="3" id="KW-1185">Reference proteome</keyword>
<reference evidence="2 3" key="1">
    <citation type="submission" date="2020-03" db="EMBL/GenBank/DDBJ databases">
        <title>Genomic Encyclopedia of Type Strains, Phase IV (KMG-IV): sequencing the most valuable type-strain genomes for metagenomic binning, comparative biology and taxonomic classification.</title>
        <authorList>
            <person name="Goeker M."/>
        </authorList>
    </citation>
    <scope>NUCLEOTIDE SEQUENCE [LARGE SCALE GENOMIC DNA]</scope>
    <source>
        <strain evidence="2 3">DSM 105096</strain>
    </source>
</reference>
<keyword evidence="1" id="KW-0472">Membrane</keyword>